<dbReference type="PANTHER" id="PTHR42824:SF1">
    <property type="entry name" value="GLUTAMINE AMIDOTRANSFERASE YAFJ-RELATED"/>
    <property type="match status" value="1"/>
</dbReference>
<dbReference type="EMBL" id="CAEZTA010000001">
    <property type="protein sequence ID" value="CAB4547761.1"/>
    <property type="molecule type" value="Genomic_DNA"/>
</dbReference>
<dbReference type="InterPro" id="IPR017932">
    <property type="entry name" value="GATase_2_dom"/>
</dbReference>
<evidence type="ECO:0000313" key="5">
    <source>
        <dbReference type="EMBL" id="CAB4951983.1"/>
    </source>
</evidence>
<keyword evidence="1" id="KW-0315">Glutamine amidotransferase</keyword>
<protein>
    <submittedName>
        <fullName evidence="4">Unannotated protein</fullName>
    </submittedName>
</protein>
<dbReference type="CDD" id="cd01908">
    <property type="entry name" value="YafJ"/>
    <property type="match status" value="1"/>
</dbReference>
<dbReference type="AlphaFoldDB" id="A0A6J6Y5M7"/>
<dbReference type="SUPFAM" id="SSF56235">
    <property type="entry name" value="N-terminal nucleophile aminohydrolases (Ntn hydrolases)"/>
    <property type="match status" value="1"/>
</dbReference>
<evidence type="ECO:0000259" key="2">
    <source>
        <dbReference type="PROSITE" id="PS51278"/>
    </source>
</evidence>
<gene>
    <name evidence="3" type="ORF">UFOPK1541_00008</name>
    <name evidence="4" type="ORF">UFOPK3119_00113</name>
    <name evidence="5" type="ORF">UFOPK3861_00244</name>
</gene>
<evidence type="ECO:0000256" key="1">
    <source>
        <dbReference type="ARBA" id="ARBA00022962"/>
    </source>
</evidence>
<organism evidence="4">
    <name type="scientific">freshwater metagenome</name>
    <dbReference type="NCBI Taxonomy" id="449393"/>
    <lineage>
        <taxon>unclassified sequences</taxon>
        <taxon>metagenomes</taxon>
        <taxon>ecological metagenomes</taxon>
    </lineage>
</organism>
<sequence length="245" mass="27395">MCRLMGYVSSQPETFADAAGKNLPEFIELSSVHCDGWGISTLESGSDTPELSRAPETARDSKTFLTALSNTNTDGALLHLRWATSGIPVGENNTHPFVHDGYTFIHNGAIYPKNALDEFIDQDMKSNIQGDTDSERYFYYLLTEIRKHGVIEGIRATVSKLRELDFSSVNAMLLSEDQFITISEHDPKRKPDWAVEGYYDLFYKKSASDVVVASSGWDQDGWIEIPNHHLLLVDRATLDTSVLTL</sequence>
<proteinExistence type="predicted"/>
<dbReference type="Pfam" id="PF13230">
    <property type="entry name" value="GATase_4"/>
    <property type="match status" value="1"/>
</dbReference>
<name>A0A6J6Y5M7_9ZZZZ</name>
<reference evidence="4" key="1">
    <citation type="submission" date="2020-05" db="EMBL/GenBank/DDBJ databases">
        <authorList>
            <person name="Chiriac C."/>
            <person name="Salcher M."/>
            <person name="Ghai R."/>
            <person name="Kavagutti S V."/>
        </authorList>
    </citation>
    <scope>NUCLEOTIDE SEQUENCE</scope>
</reference>
<dbReference type="InterPro" id="IPR026869">
    <property type="entry name" value="EgtC-like"/>
</dbReference>
<dbReference type="PROSITE" id="PS51278">
    <property type="entry name" value="GATASE_TYPE_2"/>
    <property type="match status" value="1"/>
</dbReference>
<evidence type="ECO:0000313" key="4">
    <source>
        <dbReference type="EMBL" id="CAB4803314.1"/>
    </source>
</evidence>
<dbReference type="InterPro" id="IPR029055">
    <property type="entry name" value="Ntn_hydrolases_N"/>
</dbReference>
<accession>A0A6J6Y5M7</accession>
<dbReference type="EMBL" id="CAFBNQ010000013">
    <property type="protein sequence ID" value="CAB4951983.1"/>
    <property type="molecule type" value="Genomic_DNA"/>
</dbReference>
<evidence type="ECO:0000313" key="3">
    <source>
        <dbReference type="EMBL" id="CAB4547761.1"/>
    </source>
</evidence>
<dbReference type="PANTHER" id="PTHR42824">
    <property type="entry name" value="GLUTAMINE AMIDOTRANSFERASE"/>
    <property type="match status" value="1"/>
</dbReference>
<dbReference type="Gene3D" id="3.60.20.10">
    <property type="entry name" value="Glutamine Phosphoribosylpyrophosphate, subunit 1, domain 1"/>
    <property type="match status" value="1"/>
</dbReference>
<dbReference type="EMBL" id="CAFAAX010000005">
    <property type="protein sequence ID" value="CAB4803314.1"/>
    <property type="molecule type" value="Genomic_DNA"/>
</dbReference>
<feature type="domain" description="Glutamine amidotransferase type-2" evidence="2">
    <location>
        <begin position="2"/>
        <end position="245"/>
    </location>
</feature>